<dbReference type="AlphaFoldDB" id="A0A098L9L6"/>
<dbReference type="Proteomes" id="UP000030185">
    <property type="component" value="Unassembled WGS sequence"/>
</dbReference>
<dbReference type="OrthoDB" id="1523307at2"/>
<organism evidence="1 2">
    <name type="scientific">Sporocytophaga myxococcoides</name>
    <dbReference type="NCBI Taxonomy" id="153721"/>
    <lineage>
        <taxon>Bacteria</taxon>
        <taxon>Pseudomonadati</taxon>
        <taxon>Bacteroidota</taxon>
        <taxon>Cytophagia</taxon>
        <taxon>Cytophagales</taxon>
        <taxon>Cytophagaceae</taxon>
        <taxon>Sporocytophaga</taxon>
    </lineage>
</organism>
<comment type="caution">
    <text evidence="1">The sequence shown here is derived from an EMBL/GenBank/DDBJ whole genome shotgun (WGS) entry which is preliminary data.</text>
</comment>
<keyword evidence="2" id="KW-1185">Reference proteome</keyword>
<reference evidence="1 2" key="1">
    <citation type="submission" date="2014-09" db="EMBL/GenBank/DDBJ databases">
        <title>Sporocytophaga myxococcoides PG-01 genome sequencing.</title>
        <authorList>
            <person name="Liu L."/>
            <person name="Gao P.J."/>
            <person name="Chen G.J."/>
            <person name="Wang L.S."/>
        </authorList>
    </citation>
    <scope>NUCLEOTIDE SEQUENCE [LARGE SCALE GENOMIC DNA]</scope>
    <source>
        <strain evidence="1 2">PG-01</strain>
    </source>
</reference>
<evidence type="ECO:0000313" key="2">
    <source>
        <dbReference type="Proteomes" id="UP000030185"/>
    </source>
</evidence>
<accession>A0A098L9L6</accession>
<dbReference type="STRING" id="153721.MYP_315"/>
<dbReference type="eggNOG" id="ENOG502ZA5E">
    <property type="taxonomic scope" value="Bacteria"/>
</dbReference>
<gene>
    <name evidence="1" type="ORF">MYP_315</name>
</gene>
<proteinExistence type="predicted"/>
<evidence type="ECO:0000313" key="1">
    <source>
        <dbReference type="EMBL" id="GAL83089.1"/>
    </source>
</evidence>
<sequence>MKELNKNWLTEGLIDFEYKKYMLLAYLQDVKGSFNEKKLYPFLSDLLFHYQNLLRLKENKQLLKEHFPKQISSADFEKLEIIYEELVNDDKIMRELEEIVMFALPKLKDQLVEGKEIYEEIEDMLSISPIGLSPLNLDAGYLLFHTNNRSETRVYEYQVTLFQTAEAKYRGIHTHFVENISKTIGNTYENIKLELIKKYKKLPNPATFLVNSKFSYPFEETVMPITKRLLVKKLYSEI</sequence>
<dbReference type="RefSeq" id="WP_045457483.1">
    <property type="nucleotide sequence ID" value="NZ_BBLT01000001.1"/>
</dbReference>
<protein>
    <submittedName>
        <fullName evidence="1">Uncharacterized protein</fullName>
    </submittedName>
</protein>
<name>A0A098L9L6_9BACT</name>
<dbReference type="EMBL" id="BBLT01000001">
    <property type="protein sequence ID" value="GAL83089.1"/>
    <property type="molecule type" value="Genomic_DNA"/>
</dbReference>